<evidence type="ECO:0000313" key="1">
    <source>
        <dbReference type="EMBL" id="MBX62291.1"/>
    </source>
</evidence>
<reference evidence="1" key="1">
    <citation type="submission" date="2018-02" db="EMBL/GenBank/DDBJ databases">
        <title>Rhizophora mucronata_Transcriptome.</title>
        <authorList>
            <person name="Meera S.P."/>
            <person name="Sreeshan A."/>
            <person name="Augustine A."/>
        </authorList>
    </citation>
    <scope>NUCLEOTIDE SEQUENCE</scope>
    <source>
        <tissue evidence="1">Leaf</tissue>
    </source>
</reference>
<name>A0A2P2Q5Q7_RHIMU</name>
<sequence>MICWDCQIISVLAIFPSGYYNEHVYSIHVFMIRQSDLMNHVGWSLRYLTSA</sequence>
<organism evidence="1">
    <name type="scientific">Rhizophora mucronata</name>
    <name type="common">Asiatic mangrove</name>
    <dbReference type="NCBI Taxonomy" id="61149"/>
    <lineage>
        <taxon>Eukaryota</taxon>
        <taxon>Viridiplantae</taxon>
        <taxon>Streptophyta</taxon>
        <taxon>Embryophyta</taxon>
        <taxon>Tracheophyta</taxon>
        <taxon>Spermatophyta</taxon>
        <taxon>Magnoliopsida</taxon>
        <taxon>eudicotyledons</taxon>
        <taxon>Gunneridae</taxon>
        <taxon>Pentapetalae</taxon>
        <taxon>rosids</taxon>
        <taxon>fabids</taxon>
        <taxon>Malpighiales</taxon>
        <taxon>Rhizophoraceae</taxon>
        <taxon>Rhizophora</taxon>
    </lineage>
</organism>
<accession>A0A2P2Q5Q7</accession>
<dbReference type="EMBL" id="GGEC01081807">
    <property type="protein sequence ID" value="MBX62291.1"/>
    <property type="molecule type" value="Transcribed_RNA"/>
</dbReference>
<proteinExistence type="predicted"/>
<protein>
    <submittedName>
        <fullName evidence="1">Uncharacterized protein</fullName>
    </submittedName>
</protein>
<dbReference type="AlphaFoldDB" id="A0A2P2Q5Q7"/>